<evidence type="ECO:0000313" key="1">
    <source>
        <dbReference type="EMBL" id="OKH28499.1"/>
    </source>
</evidence>
<reference evidence="1 2" key="1">
    <citation type="submission" date="2016-11" db="EMBL/GenBank/DDBJ databases">
        <title>Draft Genome Sequences of Nine Cyanobacterial Strains from Diverse Habitats.</title>
        <authorList>
            <person name="Zhu T."/>
            <person name="Hou S."/>
            <person name="Lu X."/>
            <person name="Hess W.R."/>
        </authorList>
    </citation>
    <scope>NUCLEOTIDE SEQUENCE [LARGE SCALE GENOMIC DNA]</scope>
    <source>
        <strain evidence="1 2">5.2 s.c.1</strain>
    </source>
</reference>
<dbReference type="EMBL" id="MRCC01000003">
    <property type="protein sequence ID" value="OKH28499.1"/>
    <property type="molecule type" value="Genomic_DNA"/>
</dbReference>
<name>A0A1U7HY75_9CHRO</name>
<evidence type="ECO:0000313" key="2">
    <source>
        <dbReference type="Proteomes" id="UP000185984"/>
    </source>
</evidence>
<proteinExistence type="predicted"/>
<gene>
    <name evidence="1" type="ORF">NIES1031_04495</name>
</gene>
<sequence>MSVAGTSGTHRAYNNEDAKTVIAEARRMTAAMMLNSRESSQVRARDFVKLHPRQQFLAQSTNETPRIDAWSLLRNIEQDKAALAWSQDNQPLIYGVEVVGSINNIKKLVSDPIVKGFEPGVKVNGRIIIPRSSLREQVVTSQDLGVRSQAIPQTAEEIYTRIENIARYGIK</sequence>
<protein>
    <submittedName>
        <fullName evidence="1">Uncharacterized protein</fullName>
    </submittedName>
</protein>
<dbReference type="RefSeq" id="WP_073548295.1">
    <property type="nucleotide sequence ID" value="NZ_CAWMVK010000023.1"/>
</dbReference>
<accession>A0A1U7HY75</accession>
<keyword evidence="2" id="KW-1185">Reference proteome</keyword>
<comment type="caution">
    <text evidence="1">The sequence shown here is derived from an EMBL/GenBank/DDBJ whole genome shotgun (WGS) entry which is preliminary data.</text>
</comment>
<dbReference type="AlphaFoldDB" id="A0A1U7HY75"/>
<organism evidence="1 2">
    <name type="scientific">Chroogloeocystis siderophila 5.2 s.c.1</name>
    <dbReference type="NCBI Taxonomy" id="247279"/>
    <lineage>
        <taxon>Bacteria</taxon>
        <taxon>Bacillati</taxon>
        <taxon>Cyanobacteriota</taxon>
        <taxon>Cyanophyceae</taxon>
        <taxon>Oscillatoriophycideae</taxon>
        <taxon>Chroococcales</taxon>
        <taxon>Chroococcaceae</taxon>
        <taxon>Chroogloeocystis</taxon>
    </lineage>
</organism>
<dbReference type="Proteomes" id="UP000185984">
    <property type="component" value="Unassembled WGS sequence"/>
</dbReference>
<dbReference type="OrthoDB" id="9827426at2"/>